<comment type="PTM">
    <text evidence="6">Under oxidizing conditions two disulfide bonds are formed involving the reactive cysteines. Under reducing conditions zinc is bound to the reactive cysteines and the protein is inactive.</text>
</comment>
<gene>
    <name evidence="6" type="primary">hslO</name>
    <name evidence="7" type="ORF">SAMN04490247_3016</name>
</gene>
<dbReference type="CDD" id="cd00498">
    <property type="entry name" value="Hsp33"/>
    <property type="match status" value="1"/>
</dbReference>
<keyword evidence="8" id="KW-1185">Reference proteome</keyword>
<dbReference type="GO" id="GO:0051082">
    <property type="term" value="F:unfolded protein binding"/>
    <property type="evidence" value="ECO:0007669"/>
    <property type="project" value="UniProtKB-UniRule"/>
</dbReference>
<dbReference type="Proteomes" id="UP000199225">
    <property type="component" value="Unassembled WGS sequence"/>
</dbReference>
<dbReference type="Gene3D" id="3.55.30.10">
    <property type="entry name" value="Hsp33 domain"/>
    <property type="match status" value="1"/>
</dbReference>
<dbReference type="GO" id="GO:0005737">
    <property type="term" value="C:cytoplasm"/>
    <property type="evidence" value="ECO:0007669"/>
    <property type="project" value="UniProtKB-SubCell"/>
</dbReference>
<reference evidence="8" key="1">
    <citation type="submission" date="2016-10" db="EMBL/GenBank/DDBJ databases">
        <authorList>
            <person name="Varghese N."/>
            <person name="Submissions S."/>
        </authorList>
    </citation>
    <scope>NUCLEOTIDE SEQUENCE [LARGE SCALE GENOMIC DNA]</scope>
    <source>
        <strain evidence="8">DSM 4771</strain>
    </source>
</reference>
<feature type="disulfide bond" description="Redox-active" evidence="6">
    <location>
        <begin position="270"/>
        <end position="273"/>
    </location>
</feature>
<evidence type="ECO:0000256" key="4">
    <source>
        <dbReference type="ARBA" id="ARBA00023186"/>
    </source>
</evidence>
<dbReference type="PANTHER" id="PTHR30111:SF1">
    <property type="entry name" value="33 KDA CHAPERONIN"/>
    <property type="match status" value="1"/>
</dbReference>
<dbReference type="OrthoDB" id="9776534at2"/>
<comment type="similarity">
    <text evidence="6">Belongs to the HSP33 family.</text>
</comment>
<keyword evidence="5 6" id="KW-0676">Redox-active center</keyword>
<keyword evidence="1 6" id="KW-0963">Cytoplasm</keyword>
<dbReference type="Pfam" id="PF01430">
    <property type="entry name" value="HSP33"/>
    <property type="match status" value="1"/>
</dbReference>
<organism evidence="7 8">
    <name type="scientific">Salimicrobium halophilum</name>
    <dbReference type="NCBI Taxonomy" id="86666"/>
    <lineage>
        <taxon>Bacteria</taxon>
        <taxon>Bacillati</taxon>
        <taxon>Bacillota</taxon>
        <taxon>Bacilli</taxon>
        <taxon>Bacillales</taxon>
        <taxon>Bacillaceae</taxon>
        <taxon>Salimicrobium</taxon>
    </lineage>
</organism>
<dbReference type="AlphaFoldDB" id="A0A1G8W3V6"/>
<keyword evidence="2 6" id="KW-0862">Zinc</keyword>
<dbReference type="SUPFAM" id="SSF64397">
    <property type="entry name" value="Hsp33 domain"/>
    <property type="match status" value="1"/>
</dbReference>
<dbReference type="RefSeq" id="WP_093194678.1">
    <property type="nucleotide sequence ID" value="NZ_FNEV01000012.1"/>
</dbReference>
<dbReference type="Gene3D" id="3.90.1280.10">
    <property type="entry name" value="HSP33 redox switch-like"/>
    <property type="match status" value="1"/>
</dbReference>
<evidence type="ECO:0000313" key="7">
    <source>
        <dbReference type="EMBL" id="SDJ72753.1"/>
    </source>
</evidence>
<dbReference type="NCBIfam" id="NF001033">
    <property type="entry name" value="PRK00114.1"/>
    <property type="match status" value="1"/>
</dbReference>
<sequence>MKDHLIRATAFDGQVRAYAIQSTDIVEEARRRHDVWATTSAALGRTLTIGSMMGAMMKGDDKMTIKVEGDGPAGAIIVDAASNGNVRGYIQNPHIDFDSNEHGKLDVKRAVGTSGSISVVKDLGLKDYFTGQVPIVSGEIAEDFTYYFANSEQVPSAVGAGVLVDTDYTIMAAGGFIIQMLPGATDETIGEIERRLSEMKPVSTLVKEGKTPEELLNTILSSDNVNVLDSLPVEFECHCSRERIETAIASLGDEEIDKMIEEDGGAEATCHFCNEVYQLTADDLRDLQSTSESRE</sequence>
<dbReference type="EMBL" id="FNEV01000012">
    <property type="protein sequence ID" value="SDJ72753.1"/>
    <property type="molecule type" value="Genomic_DNA"/>
</dbReference>
<evidence type="ECO:0000313" key="8">
    <source>
        <dbReference type="Proteomes" id="UP000199225"/>
    </source>
</evidence>
<evidence type="ECO:0000256" key="1">
    <source>
        <dbReference type="ARBA" id="ARBA00022490"/>
    </source>
</evidence>
<dbReference type="InterPro" id="IPR016153">
    <property type="entry name" value="Heat_shock_Hsp33_N"/>
</dbReference>
<evidence type="ECO:0000256" key="2">
    <source>
        <dbReference type="ARBA" id="ARBA00022833"/>
    </source>
</evidence>
<evidence type="ECO:0000256" key="3">
    <source>
        <dbReference type="ARBA" id="ARBA00023157"/>
    </source>
</evidence>
<dbReference type="InterPro" id="IPR000397">
    <property type="entry name" value="Heat_shock_Hsp33"/>
</dbReference>
<dbReference type="HAMAP" id="MF_00117">
    <property type="entry name" value="HslO"/>
    <property type="match status" value="1"/>
</dbReference>
<keyword evidence="4 6" id="KW-0143">Chaperone</keyword>
<proteinExistence type="inferred from homology"/>
<name>A0A1G8W3V6_9BACI</name>
<dbReference type="STRING" id="86666.SAMN04490247_3016"/>
<evidence type="ECO:0000256" key="6">
    <source>
        <dbReference type="HAMAP-Rule" id="MF_00117"/>
    </source>
</evidence>
<comment type="subcellular location">
    <subcellularLocation>
        <location evidence="6">Cytoplasm</location>
    </subcellularLocation>
</comment>
<dbReference type="PANTHER" id="PTHR30111">
    <property type="entry name" value="33 KDA CHAPERONIN"/>
    <property type="match status" value="1"/>
</dbReference>
<dbReference type="GO" id="GO:0044183">
    <property type="term" value="F:protein folding chaperone"/>
    <property type="evidence" value="ECO:0007669"/>
    <property type="project" value="TreeGrafter"/>
</dbReference>
<keyword evidence="3 6" id="KW-1015">Disulfide bond</keyword>
<dbReference type="GO" id="GO:0042026">
    <property type="term" value="P:protein refolding"/>
    <property type="evidence" value="ECO:0007669"/>
    <property type="project" value="TreeGrafter"/>
</dbReference>
<protein>
    <recommendedName>
        <fullName evidence="6">33 kDa chaperonin</fullName>
    </recommendedName>
    <alternativeName>
        <fullName evidence="6">Heat shock protein 33 homolog</fullName>
        <shortName evidence="6">HSP33</shortName>
    </alternativeName>
</protein>
<accession>A0A1G8W3V6</accession>
<dbReference type="PIRSF" id="PIRSF005261">
    <property type="entry name" value="Heat_shock_Hsp33"/>
    <property type="match status" value="1"/>
</dbReference>
<evidence type="ECO:0000256" key="5">
    <source>
        <dbReference type="ARBA" id="ARBA00023284"/>
    </source>
</evidence>
<feature type="disulfide bond" description="Redox-active" evidence="6">
    <location>
        <begin position="237"/>
        <end position="239"/>
    </location>
</feature>
<dbReference type="SUPFAM" id="SSF118352">
    <property type="entry name" value="HSP33 redox switch-like"/>
    <property type="match status" value="1"/>
</dbReference>
<comment type="function">
    <text evidence="6">Redox regulated molecular chaperone. Protects both thermally unfolding and oxidatively damaged proteins from irreversible aggregation. Plays an important role in the bacterial defense system toward oxidative stress.</text>
</comment>
<dbReference type="InterPro" id="IPR016154">
    <property type="entry name" value="Heat_shock_Hsp33_C"/>
</dbReference>